<keyword evidence="8" id="KW-0067">ATP-binding</keyword>
<dbReference type="EMBL" id="LT629787">
    <property type="protein sequence ID" value="SDU19405.1"/>
    <property type="molecule type" value="Genomic_DNA"/>
</dbReference>
<keyword evidence="7" id="KW-0547">Nucleotide-binding</keyword>
<keyword evidence="12" id="KW-1185">Reference proteome</keyword>
<organism evidence="11 12">
    <name type="scientific">Halopseudomonas salegens</name>
    <dbReference type="NCBI Taxonomy" id="1434072"/>
    <lineage>
        <taxon>Bacteria</taxon>
        <taxon>Pseudomonadati</taxon>
        <taxon>Pseudomonadota</taxon>
        <taxon>Gammaproteobacteria</taxon>
        <taxon>Pseudomonadales</taxon>
        <taxon>Pseudomonadaceae</taxon>
        <taxon>Halopseudomonas</taxon>
    </lineage>
</organism>
<keyword evidence="6" id="KW-0479">Metal-binding</keyword>
<keyword evidence="4" id="KW-0963">Cytoplasm</keyword>
<evidence type="ECO:0000313" key="11">
    <source>
        <dbReference type="EMBL" id="SDU19405.1"/>
    </source>
</evidence>
<dbReference type="SUPFAM" id="SSF52540">
    <property type="entry name" value="P-loop containing nucleoside triphosphate hydrolases"/>
    <property type="match status" value="1"/>
</dbReference>
<evidence type="ECO:0000256" key="5">
    <source>
        <dbReference type="ARBA" id="ARBA00022694"/>
    </source>
</evidence>
<dbReference type="GO" id="GO:0005737">
    <property type="term" value="C:cytoplasm"/>
    <property type="evidence" value="ECO:0007669"/>
    <property type="project" value="UniProtKB-SubCell"/>
</dbReference>
<evidence type="ECO:0000256" key="6">
    <source>
        <dbReference type="ARBA" id="ARBA00022723"/>
    </source>
</evidence>
<evidence type="ECO:0000256" key="3">
    <source>
        <dbReference type="ARBA" id="ARBA00019010"/>
    </source>
</evidence>
<dbReference type="InterPro" id="IPR027417">
    <property type="entry name" value="P-loop_NTPase"/>
</dbReference>
<protein>
    <recommendedName>
        <fullName evidence="3">tRNA threonylcarbamoyladenosine biosynthesis protein TsaE</fullName>
    </recommendedName>
    <alternativeName>
        <fullName evidence="10">t(6)A37 threonylcarbamoyladenosine biosynthesis protein TsaE</fullName>
    </alternativeName>
</protein>
<dbReference type="PANTHER" id="PTHR33540">
    <property type="entry name" value="TRNA THREONYLCARBAMOYLADENOSINE BIOSYNTHESIS PROTEIN TSAE"/>
    <property type="match status" value="1"/>
</dbReference>
<dbReference type="PANTHER" id="PTHR33540:SF2">
    <property type="entry name" value="TRNA THREONYLCARBAMOYLADENOSINE BIOSYNTHESIS PROTEIN TSAE"/>
    <property type="match status" value="1"/>
</dbReference>
<evidence type="ECO:0000256" key="1">
    <source>
        <dbReference type="ARBA" id="ARBA00004496"/>
    </source>
</evidence>
<evidence type="ECO:0000313" key="12">
    <source>
        <dbReference type="Proteomes" id="UP000243924"/>
    </source>
</evidence>
<dbReference type="GO" id="GO:0005524">
    <property type="term" value="F:ATP binding"/>
    <property type="evidence" value="ECO:0007669"/>
    <property type="project" value="UniProtKB-KW"/>
</dbReference>
<evidence type="ECO:0000256" key="2">
    <source>
        <dbReference type="ARBA" id="ARBA00007599"/>
    </source>
</evidence>
<evidence type="ECO:0000256" key="9">
    <source>
        <dbReference type="ARBA" id="ARBA00022842"/>
    </source>
</evidence>
<sequence>MQLEQEVEGEAAMLALGAELGVALQGHGLVFLHGDLGAGKTTLSRGLIQSLGHRGAVKSPTYTLIEPYELGAVSLYHLDLYRLADPEELEFLGVRDFLDEHSLCLIEWPDKGAGFLPTADLTITIRMTDTGRKVAIQGQSPHGLAVCQRLNQAWGAK</sequence>
<proteinExistence type="inferred from homology"/>
<keyword evidence="5" id="KW-0819">tRNA processing</keyword>
<gene>
    <name evidence="11" type="ORF">SAMN05216210_2331</name>
</gene>
<comment type="subcellular location">
    <subcellularLocation>
        <location evidence="1">Cytoplasm</location>
    </subcellularLocation>
</comment>
<evidence type="ECO:0000256" key="8">
    <source>
        <dbReference type="ARBA" id="ARBA00022840"/>
    </source>
</evidence>
<dbReference type="Pfam" id="PF02367">
    <property type="entry name" value="TsaE"/>
    <property type="match status" value="1"/>
</dbReference>
<reference evidence="12" key="1">
    <citation type="submission" date="2016-10" db="EMBL/GenBank/DDBJ databases">
        <authorList>
            <person name="Varghese N."/>
            <person name="Submissions S."/>
        </authorList>
    </citation>
    <scope>NUCLEOTIDE SEQUENCE [LARGE SCALE GENOMIC DNA]</scope>
    <source>
        <strain evidence="12">CECT 8338</strain>
    </source>
</reference>
<dbReference type="NCBIfam" id="TIGR00150">
    <property type="entry name" value="T6A_YjeE"/>
    <property type="match status" value="1"/>
</dbReference>
<dbReference type="Gene3D" id="3.40.50.300">
    <property type="entry name" value="P-loop containing nucleotide triphosphate hydrolases"/>
    <property type="match status" value="1"/>
</dbReference>
<dbReference type="GO" id="GO:0002949">
    <property type="term" value="P:tRNA threonylcarbamoyladenosine modification"/>
    <property type="evidence" value="ECO:0007669"/>
    <property type="project" value="InterPro"/>
</dbReference>
<dbReference type="RefSeq" id="WP_092387098.1">
    <property type="nucleotide sequence ID" value="NZ_LT629787.1"/>
</dbReference>
<evidence type="ECO:0000256" key="4">
    <source>
        <dbReference type="ARBA" id="ARBA00022490"/>
    </source>
</evidence>
<dbReference type="AlphaFoldDB" id="A0A1H2GIH4"/>
<dbReference type="InterPro" id="IPR003442">
    <property type="entry name" value="T6A_TsaE"/>
</dbReference>
<name>A0A1H2GIH4_9GAMM</name>
<dbReference type="OrthoDB" id="9800307at2"/>
<comment type="similarity">
    <text evidence="2">Belongs to the TsaE family.</text>
</comment>
<evidence type="ECO:0000256" key="10">
    <source>
        <dbReference type="ARBA" id="ARBA00032441"/>
    </source>
</evidence>
<dbReference type="GO" id="GO:0046872">
    <property type="term" value="F:metal ion binding"/>
    <property type="evidence" value="ECO:0007669"/>
    <property type="project" value="UniProtKB-KW"/>
</dbReference>
<accession>A0A1H2GIH4</accession>
<dbReference type="Proteomes" id="UP000243924">
    <property type="component" value="Chromosome I"/>
</dbReference>
<evidence type="ECO:0000256" key="7">
    <source>
        <dbReference type="ARBA" id="ARBA00022741"/>
    </source>
</evidence>
<dbReference type="STRING" id="1434072.SAMN05216210_2331"/>
<keyword evidence="9" id="KW-0460">Magnesium</keyword>